<dbReference type="SUPFAM" id="SSF52058">
    <property type="entry name" value="L domain-like"/>
    <property type="match status" value="1"/>
</dbReference>
<dbReference type="InterPro" id="IPR001611">
    <property type="entry name" value="Leu-rich_rpt"/>
</dbReference>
<keyword evidence="1" id="KW-0433">Leucine-rich repeat</keyword>
<keyword evidence="4" id="KW-0378">Hydrolase</keyword>
<evidence type="ECO:0000256" key="2">
    <source>
        <dbReference type="ARBA" id="ARBA00022737"/>
    </source>
</evidence>
<accession>A0AA49JDA7</accession>
<feature type="domain" description="Peptidase M6-like" evidence="3">
    <location>
        <begin position="145"/>
        <end position="339"/>
    </location>
</feature>
<keyword evidence="4" id="KW-0645">Protease</keyword>
<dbReference type="InterPro" id="IPR008757">
    <property type="entry name" value="Peptidase_M6-like_domain"/>
</dbReference>
<reference evidence="4" key="1">
    <citation type="journal article" date="2023" name="Comput. Struct. Biotechnol. J.">
        <title>Discovery of a novel marine Bacteroidetes with a rich repertoire of carbohydrate-active enzymes.</title>
        <authorList>
            <person name="Chen B."/>
            <person name="Liu G."/>
            <person name="Chen Q."/>
            <person name="Wang H."/>
            <person name="Liu L."/>
            <person name="Tang K."/>
        </authorList>
    </citation>
    <scope>NUCLEOTIDE SEQUENCE</scope>
    <source>
        <strain evidence="4">TK19036</strain>
    </source>
</reference>
<sequence length="1885" mass="208462">MIPPAPEPFVEVQPDGSTITLYARGNAFNYWKETSDGYTVIKNSEGFYEYAMQMNKKLVPSGFKARSAQSSRARTSSVMPGGITKHLIPESNEKELLEFQNTRSDHPASPLSNSNQRTEATTLNFLVCLIEFPDYKHQFSKAELEQYFNSEGGAYPSVKEYYREVSNGELNINFTLSNWSVAENSIGYYGRQYGSGRARSLTREAINNAAAQGINFSQFDANGDKYIDGVIMLHAGLGAEEGANEYYIWSHKWSGLNMTIGGINFDSYVTVPETRNRHGRNGMVGIGVTCHEIGHLLGLPDLYDTRSGGYGIGSWGLMGVGGWAGNENFPTHMSAWSKEQMDWVNIRDITATSGEHKLLPVIEENVVYRINLSNPDEYFLLENRQPIGLDQSIPDGGLAIWHINKLKAKTLFEDPSNVVNTYGERGIDLEEADNTDIDSYYWAQSSNLFRWNDNFNLSTQPSSDYANTTSTYGAKTGVRVENIRMSGDTVVFDYERRMPNQGESCGAPLAAVVGENKTISDKTWYSFTMPADGFVYVSAAAGSPEFGVSIYRNCSGDATTSGYTDPQESMEVRSHSAKKGQKIIIEWESYDADSESSPLSWYLSLETGGVAKQDSLALVAYYNSMQGKTWPSYLRENWLTKPVSSWAGVTVKNNRVASVDLPTFSGTVPGQFFDLTALKSLSLFNGDYENGKAVLPAGIDKLKELRQIIIADNKSEINFLQQLSSLTALEILDITSGSISQALPDNLGNLKKLKTLSITSNNWSTRIPASLNSLTELQTLYLASEKLSGPLPGLSKLKKLYTLEIDGPVSGTLPESLGELELLSRLELRNTALTGSIPTSISRLISLESLTINHASLSGAIPSGVFDLPVLHSLDLSYNKLESLPENFLQSSSIGAYYLNNNQIKGTLPAKVTLSDNELELNLSYNRMSGILPVWVTETEWWTFDISHNQFEGKIPQITTVGMYNPVLVNNNRFTAMTTYNMNEDISVEFAVMCARNQLSFDDLVPNARILDNYSDDDWENFGTYEAFQPQDSVHKNITRTLKSGDSYRIDLGVDSTIQNVVYYWFKDDEPVDTTSVSYLEIENFSSTKAGSYRVESVYKGNPLFKNLILYYDGIVLQMNGKLDQHIVYTKPTTITYGDDPVVLNISAPAEGPVQLMVLEGKNRVILEETELTITAAGMVKIQASHPGDSQYNPTDTIITLAIEKANQTITFSTIEDKTYGSDDFLLEATASSNLPLSFTVEKGDIELDGKKVRIMGVGEVVIRASQNGSENFYPAESVTQTFSVTKQDQQITFTPIEDRTYGDTLIQLDVTSNRNLPVTIKPLTDNIELVEGQLRILQAGEAMVEATQPGDEYTAAAVPVKRTFFIRKREQIIRLDTIGNKMLADGAFTISAISNAGLAVNLTVVKGMDLVTVESSGDKFLITPLAVGQVVLQAAQPGDQNHEPANPRQEDFYIYEDAIDRQPQFITLHELPDTVAIGEEIILRAEISSGLPPAFRVEGPAQLVRDSVVQVTGTGTIIVRVSQSGNEEYLPAEEVARRITVARGMQQITFKDIPDTVALEQPLTLEALSNSSTPVQFRVLAGPANIQGNIASFYDEGEVTLEAYLERDSLYEAAQSTQTFYVKSTVDPLGRQAQELVYPEINDNELAYGDDSVDFPVTSDSNLPVTVKVEGANYEKGQLIITRPGTVTVTMYQEGNDEYLPSDTVTLAFVVDKGSQEIRFTTEEIESINDSTFTFNATSTSGLPVQYRVLEGEASLDGNQLIVHAGGEIRVEAYQEGDDFYKPTAGYFQILTVDLTEVVTSLQDELAEKLLMYPNPTADILHVRLPSGMGPVFYQLYNDQGSIVLKGTLKDNKLEVNTLPAGIYMIGLYLQDHWIYRKVLKKEK</sequence>
<dbReference type="PANTHER" id="PTHR41775">
    <property type="entry name" value="SECRETED PROTEIN-RELATED"/>
    <property type="match status" value="1"/>
</dbReference>
<dbReference type="GO" id="GO:0008237">
    <property type="term" value="F:metallopeptidase activity"/>
    <property type="evidence" value="ECO:0007669"/>
    <property type="project" value="UniProtKB-KW"/>
</dbReference>
<keyword evidence="4" id="KW-0482">Metalloprotease</keyword>
<dbReference type="PROSITE" id="PS51450">
    <property type="entry name" value="LRR"/>
    <property type="match status" value="1"/>
</dbReference>
<protein>
    <submittedName>
        <fullName evidence="4">M6 family metalloprotease domain-containing protein</fullName>
    </submittedName>
</protein>
<dbReference type="PANTHER" id="PTHR41775:SF1">
    <property type="entry name" value="PEPTIDASE M6-LIKE DOMAIN-CONTAINING PROTEIN"/>
    <property type="match status" value="1"/>
</dbReference>
<dbReference type="EMBL" id="CP120682">
    <property type="protein sequence ID" value="WKN35666.1"/>
    <property type="molecule type" value="Genomic_DNA"/>
</dbReference>
<evidence type="ECO:0000259" key="3">
    <source>
        <dbReference type="Pfam" id="PF05547"/>
    </source>
</evidence>
<keyword evidence="2" id="KW-0677">Repeat</keyword>
<proteinExistence type="predicted"/>
<dbReference type="Pfam" id="PF05547">
    <property type="entry name" value="Peptidase_M6"/>
    <property type="match status" value="1"/>
</dbReference>
<dbReference type="InterPro" id="IPR026444">
    <property type="entry name" value="Secre_tail"/>
</dbReference>
<gene>
    <name evidence="4" type="ORF">K4G66_25175</name>
</gene>
<dbReference type="InterPro" id="IPR003591">
    <property type="entry name" value="Leu-rich_rpt_typical-subtyp"/>
</dbReference>
<evidence type="ECO:0000313" key="4">
    <source>
        <dbReference type="EMBL" id="WKN35666.1"/>
    </source>
</evidence>
<dbReference type="InterPro" id="IPR032675">
    <property type="entry name" value="LRR_dom_sf"/>
</dbReference>
<dbReference type="GO" id="GO:0006508">
    <property type="term" value="P:proteolysis"/>
    <property type="evidence" value="ECO:0007669"/>
    <property type="project" value="InterPro"/>
</dbReference>
<dbReference type="NCBIfam" id="TIGR03296">
    <property type="entry name" value="M6dom_TIGR03296"/>
    <property type="match status" value="1"/>
</dbReference>
<dbReference type="Gene3D" id="3.80.10.10">
    <property type="entry name" value="Ribonuclease Inhibitor"/>
    <property type="match status" value="3"/>
</dbReference>
<dbReference type="SUPFAM" id="SSF55486">
    <property type="entry name" value="Metalloproteases ('zincins'), catalytic domain"/>
    <property type="match status" value="1"/>
</dbReference>
<dbReference type="NCBIfam" id="TIGR04183">
    <property type="entry name" value="Por_Secre_tail"/>
    <property type="match status" value="1"/>
</dbReference>
<evidence type="ECO:0000256" key="1">
    <source>
        <dbReference type="ARBA" id="ARBA00022614"/>
    </source>
</evidence>
<reference evidence="4" key="2">
    <citation type="journal article" date="2024" name="Antonie Van Leeuwenhoek">
        <title>Roseihalotalea indica gen. nov., sp. nov., a halophilic Bacteroidetes from mesopelagic Southwest Indian Ocean with higher carbohydrate metabolic potential.</title>
        <authorList>
            <person name="Chen B."/>
            <person name="Zhang M."/>
            <person name="Lin D."/>
            <person name="Ye J."/>
            <person name="Tang K."/>
        </authorList>
    </citation>
    <scope>NUCLEOTIDE SEQUENCE</scope>
    <source>
        <strain evidence="4">TK19036</strain>
    </source>
</reference>
<organism evidence="4">
    <name type="scientific">Roseihalotalea indica</name>
    <dbReference type="NCBI Taxonomy" id="2867963"/>
    <lineage>
        <taxon>Bacteria</taxon>
        <taxon>Pseudomonadati</taxon>
        <taxon>Bacteroidota</taxon>
        <taxon>Cytophagia</taxon>
        <taxon>Cytophagales</taxon>
        <taxon>Catalimonadaceae</taxon>
        <taxon>Roseihalotalea</taxon>
    </lineage>
</organism>
<name>A0AA49JDA7_9BACT</name>
<dbReference type="SMART" id="SM00369">
    <property type="entry name" value="LRR_TYP"/>
    <property type="match status" value="2"/>
</dbReference>